<evidence type="ECO:0000313" key="3">
    <source>
        <dbReference type="Proteomes" id="UP000824469"/>
    </source>
</evidence>
<dbReference type="OMA" id="ISPRSCK"/>
<name>A0AA38GAV3_TAXCH</name>
<proteinExistence type="predicted"/>
<sequence length="935" mass="103303">METLPRITRRTAQKLLKEKSLPNRLQRLTTGGFKRKAVFLSLTENKRRKRVHVISPSTDAKSVEEEAQLKMGKINLSEYFVGNEEVQIFVELPVDQANTLEMIAEIKEFGSLEGLSDDGDHKPVAELAKESVLDCGLNGENEYLSFEFRPFILNLAFDTDSEDQNTMNLSKMAEGELQMDDEHAVTSKPSKFSEELDSVQSDVVQVFDKMPVREVEIAQATDMEMPDAQVLDKMAPRETTDAKLFDEMNKIKMADAQVFDEMNKIEMADAQVLHEMRKGETADAQTLNGSYSLLGHVKEEPEIEGSFPGLDTHKGTVEREGTCNLEQLKGLRRVGPGSKWLYSGSRFAAFLRSAVGVIDLDADEHLSQNQGKATAKQKLDAVEGVCNVASPPKKQSARFPGKRKVALSPSSQFKLLEASKSSSYRRMLPFCTELAKDLAMTSSAQSTPKMLPTADCIAPKACDMCTHKGLTRKSLLLEHIKDEDSESDLEFVTRDQGLSSGPISRAHVEPDQNGIQKELPTSHEEISREPQCNGCVKLEISESRLESSLSDEYMTMEPPCIGQVKVEENSSPMELASSDEDKKKKPLSAGNVTFKQNGFQMEFAPSNEEFSREPLATKHAKLKDNESHSVSAINNVLRSAGLSIGHVKLEQSASQIESVPSDQCLSRKSLFVEHVDHGQNGNQPQSATSDNSLSRESFFTAAVEPEQTECQLKNSNRLESSPACHLYGPSDLGKNVVSQSSSQTISLLFSNGQCLSPSPMKKSPPMDADNMIIIDDKLPSLSLSGSADFTLFATHGELPSPLHTPASVPSKGILKVSPRSCKGVCLCPDCASFRLQAERASEFSERQLRETEALAVALMNELANVRNVMDKFLITNPKGARILYSIPHSQLKDASKSALRAEETARSQLVQMTRNCNLHCKILRMQQRKVKFADK</sequence>
<evidence type="ECO:0000256" key="1">
    <source>
        <dbReference type="SAM" id="MobiDB-lite"/>
    </source>
</evidence>
<protein>
    <submittedName>
        <fullName evidence="2">Uncharacterized protein</fullName>
    </submittedName>
</protein>
<dbReference type="EMBL" id="JAHRHJ020000004">
    <property type="protein sequence ID" value="KAH9318100.1"/>
    <property type="molecule type" value="Genomic_DNA"/>
</dbReference>
<organism evidence="2 3">
    <name type="scientific">Taxus chinensis</name>
    <name type="common">Chinese yew</name>
    <name type="synonym">Taxus wallichiana var. chinensis</name>
    <dbReference type="NCBI Taxonomy" id="29808"/>
    <lineage>
        <taxon>Eukaryota</taxon>
        <taxon>Viridiplantae</taxon>
        <taxon>Streptophyta</taxon>
        <taxon>Embryophyta</taxon>
        <taxon>Tracheophyta</taxon>
        <taxon>Spermatophyta</taxon>
        <taxon>Pinopsida</taxon>
        <taxon>Pinidae</taxon>
        <taxon>Conifers II</taxon>
        <taxon>Cupressales</taxon>
        <taxon>Taxaceae</taxon>
        <taxon>Taxus</taxon>
    </lineage>
</organism>
<comment type="caution">
    <text evidence="2">The sequence shown here is derived from an EMBL/GenBank/DDBJ whole genome shotgun (WGS) entry which is preliminary data.</text>
</comment>
<accession>A0AA38GAV3</accession>
<dbReference type="PANTHER" id="PTHR34461:SF2">
    <property type="entry name" value="EXPRESSED PROTEIN"/>
    <property type="match status" value="1"/>
</dbReference>
<keyword evidence="3" id="KW-1185">Reference proteome</keyword>
<feature type="region of interest" description="Disordered" evidence="1">
    <location>
        <begin position="567"/>
        <end position="587"/>
    </location>
</feature>
<evidence type="ECO:0000313" key="2">
    <source>
        <dbReference type="EMBL" id="KAH9318100.1"/>
    </source>
</evidence>
<feature type="non-terminal residue" evidence="2">
    <location>
        <position position="935"/>
    </location>
</feature>
<gene>
    <name evidence="2" type="ORF">KI387_019869</name>
</gene>
<dbReference type="Proteomes" id="UP000824469">
    <property type="component" value="Unassembled WGS sequence"/>
</dbReference>
<reference evidence="2 3" key="1">
    <citation type="journal article" date="2021" name="Nat. Plants">
        <title>The Taxus genome provides insights into paclitaxel biosynthesis.</title>
        <authorList>
            <person name="Xiong X."/>
            <person name="Gou J."/>
            <person name="Liao Q."/>
            <person name="Li Y."/>
            <person name="Zhou Q."/>
            <person name="Bi G."/>
            <person name="Li C."/>
            <person name="Du R."/>
            <person name="Wang X."/>
            <person name="Sun T."/>
            <person name="Guo L."/>
            <person name="Liang H."/>
            <person name="Lu P."/>
            <person name="Wu Y."/>
            <person name="Zhang Z."/>
            <person name="Ro D.K."/>
            <person name="Shang Y."/>
            <person name="Huang S."/>
            <person name="Yan J."/>
        </authorList>
    </citation>
    <scope>NUCLEOTIDE SEQUENCE [LARGE SCALE GENOMIC DNA]</scope>
    <source>
        <strain evidence="2">Ta-2019</strain>
    </source>
</reference>
<dbReference type="AlphaFoldDB" id="A0AA38GAV3"/>
<dbReference type="PANTHER" id="PTHR34461">
    <property type="entry name" value="EXPRESSED PROTEIN"/>
    <property type="match status" value="1"/>
</dbReference>